<dbReference type="KEGG" id="kpin:30169117"/>
<dbReference type="AlphaFoldDB" id="A0A1B9ICS4"/>
<reference evidence="2" key="2">
    <citation type="submission" date="2013-07" db="EMBL/GenBank/DDBJ databases">
        <authorList>
            <consortium name="The Broad Institute Genome Sequencing Platform"/>
            <person name="Cuomo C."/>
            <person name="Litvintseva A."/>
            <person name="Chen Y."/>
            <person name="Heitman J."/>
            <person name="Sun S."/>
            <person name="Springer D."/>
            <person name="Dromer F."/>
            <person name="Young S.K."/>
            <person name="Zeng Q."/>
            <person name="Gargeya S."/>
            <person name="Fitzgerald M."/>
            <person name="Abouelleil A."/>
            <person name="Alvarado L."/>
            <person name="Berlin A.M."/>
            <person name="Chapman S.B."/>
            <person name="Dewar J."/>
            <person name="Goldberg J."/>
            <person name="Griggs A."/>
            <person name="Gujja S."/>
            <person name="Hansen M."/>
            <person name="Howarth C."/>
            <person name="Imamovic A."/>
            <person name="Larimer J."/>
            <person name="McCowan C."/>
            <person name="Murphy C."/>
            <person name="Pearson M."/>
            <person name="Priest M."/>
            <person name="Roberts A."/>
            <person name="Saif S."/>
            <person name="Shea T."/>
            <person name="Sykes S."/>
            <person name="Wortman J."/>
            <person name="Nusbaum C."/>
            <person name="Birren B."/>
        </authorList>
    </citation>
    <scope>NUCLEOTIDE SEQUENCE</scope>
    <source>
        <strain evidence="2">CBS 10737</strain>
    </source>
</reference>
<dbReference type="OrthoDB" id="422736at2759"/>
<proteinExistence type="predicted"/>
<dbReference type="GeneID" id="30169117"/>
<gene>
    <name evidence="1" type="ORF">I206_00748</name>
    <name evidence="2" type="ORF">I206_100577</name>
</gene>
<dbReference type="Proteomes" id="UP000094020">
    <property type="component" value="Chromosome 1"/>
</dbReference>
<dbReference type="CDD" id="cd22997">
    <property type="entry name" value="GT_LH"/>
    <property type="match status" value="1"/>
</dbReference>
<evidence type="ECO:0000313" key="1">
    <source>
        <dbReference type="EMBL" id="OCF53445.1"/>
    </source>
</evidence>
<dbReference type="EMBL" id="CP144519">
    <property type="protein sequence ID" value="WWC66673.1"/>
    <property type="molecule type" value="Genomic_DNA"/>
</dbReference>
<protein>
    <submittedName>
        <fullName evidence="1">Uncharacterized protein</fullName>
    </submittedName>
</protein>
<dbReference type="EMBL" id="KI894007">
    <property type="protein sequence ID" value="OCF53445.1"/>
    <property type="molecule type" value="Genomic_DNA"/>
</dbReference>
<accession>A0A1B9ICS4</accession>
<dbReference type="RefSeq" id="XP_019014664.1">
    <property type="nucleotide sequence ID" value="XM_019152526.1"/>
</dbReference>
<sequence>MSSTSIRRGLRRGYHQIRYNRRRQILLTLSILAIFSLSLLSRRRAAAISINEPWDHWNEEQASTRKVQVFLPVDKKKAEKDTAFCRDLWSAVEGGYTVNVYNWELDKPRALETHKPKITSLAKILSTPDLLTQLNVSSNDLIFLVDGIDVILQLPPSTLKDRYDKIAGDVIAAGSFNCWPNAFDSVRSLPAPVKRILPILTSLIQEDCLEVPRSRLPTDLFWDAGLFALFKLSMSRTPDHVNSGLVIGSVKGMATVLEKLVQITKSPTYRWEYDQEPGAFNIALRNGDLQADNDYSLFWCAEHVYDSLAVLPPNHQKLSIDPPHHPDMSHDSFPKRPVVIDQRTGVVPIALHFNGLEPKVGYDRIWEEMYHHPLDISSKQVQWVMSRPVKMILDNTVEIETVGQICGEQLGLR</sequence>
<reference evidence="2" key="4">
    <citation type="submission" date="2024-02" db="EMBL/GenBank/DDBJ databases">
        <title>Comparative genomics of Cryptococcus and Kwoniella reveals pathogenesis evolution and contrasting modes of karyotype evolution via chromosome fusion or intercentromeric recombination.</title>
        <authorList>
            <person name="Coelho M.A."/>
            <person name="David-Palma M."/>
            <person name="Shea T."/>
            <person name="Bowers K."/>
            <person name="McGinley-Smith S."/>
            <person name="Mohammad A.W."/>
            <person name="Gnirke A."/>
            <person name="Yurkov A.M."/>
            <person name="Nowrousian M."/>
            <person name="Sun S."/>
            <person name="Cuomo C.A."/>
            <person name="Heitman J."/>
        </authorList>
    </citation>
    <scope>NUCLEOTIDE SEQUENCE</scope>
    <source>
        <strain evidence="2">CBS 10737</strain>
    </source>
</reference>
<reference evidence="1" key="1">
    <citation type="submission" date="2013-07" db="EMBL/GenBank/DDBJ databases">
        <title>The Genome Sequence of Cryptococcus pinus CBS10737.</title>
        <authorList>
            <consortium name="The Broad Institute Genome Sequencing Platform"/>
            <person name="Cuomo C."/>
            <person name="Litvintseva A."/>
            <person name="Chen Y."/>
            <person name="Heitman J."/>
            <person name="Sun S."/>
            <person name="Springer D."/>
            <person name="Dromer F."/>
            <person name="Young S.K."/>
            <person name="Zeng Q."/>
            <person name="Gargeya S."/>
            <person name="Fitzgerald M."/>
            <person name="Abouelleil A."/>
            <person name="Alvarado L."/>
            <person name="Berlin A.M."/>
            <person name="Chapman S.B."/>
            <person name="Dewar J."/>
            <person name="Goldberg J."/>
            <person name="Griggs A."/>
            <person name="Gujja S."/>
            <person name="Hansen M."/>
            <person name="Howarth C."/>
            <person name="Imamovic A."/>
            <person name="Larimer J."/>
            <person name="McCowan C."/>
            <person name="Murphy C."/>
            <person name="Pearson M."/>
            <person name="Priest M."/>
            <person name="Roberts A."/>
            <person name="Saif S."/>
            <person name="Shea T."/>
            <person name="Sykes S."/>
            <person name="Wortman J."/>
            <person name="Nusbaum C."/>
            <person name="Birren B."/>
        </authorList>
    </citation>
    <scope>NUCLEOTIDE SEQUENCE [LARGE SCALE GENOMIC DNA]</scope>
    <source>
        <strain evidence="1">CBS 10737</strain>
    </source>
</reference>
<organism evidence="1">
    <name type="scientific">Kwoniella pini CBS 10737</name>
    <dbReference type="NCBI Taxonomy" id="1296096"/>
    <lineage>
        <taxon>Eukaryota</taxon>
        <taxon>Fungi</taxon>
        <taxon>Dikarya</taxon>
        <taxon>Basidiomycota</taxon>
        <taxon>Agaricomycotina</taxon>
        <taxon>Tremellomycetes</taxon>
        <taxon>Tremellales</taxon>
        <taxon>Cryptococcaceae</taxon>
        <taxon>Kwoniella</taxon>
    </lineage>
</organism>
<evidence type="ECO:0000313" key="2">
    <source>
        <dbReference type="EMBL" id="WWC66673.1"/>
    </source>
</evidence>
<name>A0A1B9ICS4_9TREE</name>
<dbReference type="STRING" id="1296096.A0A1B9ICS4"/>
<evidence type="ECO:0000313" key="3">
    <source>
        <dbReference type="Proteomes" id="UP000094020"/>
    </source>
</evidence>
<keyword evidence="3" id="KW-1185">Reference proteome</keyword>
<reference evidence="1" key="3">
    <citation type="submission" date="2016-07" db="EMBL/GenBank/DDBJ databases">
        <title>Evolution of pathogenesis and genome organization in the Tremellales.</title>
        <authorList>
            <person name="Cuomo C."/>
            <person name="Litvintseva A."/>
            <person name="Heitman J."/>
            <person name="Chen Y."/>
            <person name="Sun S."/>
            <person name="Springer D."/>
            <person name="Dromer F."/>
            <person name="Young S."/>
            <person name="Zeng Q."/>
            <person name="Chapman S."/>
            <person name="Gujja S."/>
            <person name="Saif S."/>
            <person name="Birren B."/>
        </authorList>
    </citation>
    <scope>NUCLEOTIDE SEQUENCE</scope>
    <source>
        <strain evidence="1">CBS 10737</strain>
    </source>
</reference>